<sequence>MSDSAKAPRVLFISYDGMTDPLGQSQVLPYLVGLVKQGYQITLLSTEKKDRFEQYKAIIYDICQQAGIHWEYIFFTKKPPVLAKFYDRYQLRKRAVKLYHKHQFDLIHCRSYVSAEVGVVLKRKYGAKFLFDMRGFWVDERVEGGMWDLKNPVFRQAYRVYKRKEAAFIAAADGIISLTENGKREIQTWSSYHGAPITVIPCSADFSVFPLVTPAARQSARQKLGLSQQDLVVSYLGAIGTWYLLDEMLQQFAAIKRQYTTAKMLFVTQEHKTLVLDAAHKVSGVQDDDFLVMSATRRQVAEFVAASDLNLFFIKQSYSKKASSPTKLGEILAMGLPVLCNAGVGDVAEIIDHTNGGLALSELNEQQYEKTARRIPELLTKNGAHLREKAREYYDLDAAIGRYAEMYQFLLS</sequence>
<dbReference type="AlphaFoldDB" id="A0A1W1V8K6"/>
<dbReference type="InterPro" id="IPR028098">
    <property type="entry name" value="Glyco_trans_4-like_N"/>
</dbReference>
<dbReference type="Proteomes" id="UP000192266">
    <property type="component" value="Unassembled WGS sequence"/>
</dbReference>
<dbReference type="Pfam" id="PF13439">
    <property type="entry name" value="Glyco_transf_4"/>
    <property type="match status" value="1"/>
</dbReference>
<dbReference type="Gene3D" id="3.40.50.2000">
    <property type="entry name" value="Glycogen Phosphorylase B"/>
    <property type="match status" value="2"/>
</dbReference>
<evidence type="ECO:0000256" key="1">
    <source>
        <dbReference type="ARBA" id="ARBA00022676"/>
    </source>
</evidence>
<dbReference type="PANTHER" id="PTHR12526">
    <property type="entry name" value="GLYCOSYLTRANSFERASE"/>
    <property type="match status" value="1"/>
</dbReference>
<feature type="domain" description="Glycosyltransferase subfamily 4-like N-terminal" evidence="4">
    <location>
        <begin position="33"/>
        <end position="205"/>
    </location>
</feature>
<gene>
    <name evidence="5" type="ORF">SAMN00120144_0952</name>
</gene>
<dbReference type="GO" id="GO:0016757">
    <property type="term" value="F:glycosyltransferase activity"/>
    <property type="evidence" value="ECO:0007669"/>
    <property type="project" value="UniProtKB-KW"/>
</dbReference>
<proteinExistence type="predicted"/>
<evidence type="ECO:0000256" key="2">
    <source>
        <dbReference type="ARBA" id="ARBA00022679"/>
    </source>
</evidence>
<accession>A0A1W1V8K6</accession>
<evidence type="ECO:0000259" key="3">
    <source>
        <dbReference type="Pfam" id="PF00534"/>
    </source>
</evidence>
<evidence type="ECO:0000313" key="5">
    <source>
        <dbReference type="EMBL" id="SMB89573.1"/>
    </source>
</evidence>
<feature type="domain" description="Glycosyl transferase family 1" evidence="3">
    <location>
        <begin position="218"/>
        <end position="392"/>
    </location>
</feature>
<organism evidence="5 6">
    <name type="scientific">Hymenobacter roseosalivarius DSM 11622</name>
    <dbReference type="NCBI Taxonomy" id="645990"/>
    <lineage>
        <taxon>Bacteria</taxon>
        <taxon>Pseudomonadati</taxon>
        <taxon>Bacteroidota</taxon>
        <taxon>Cytophagia</taxon>
        <taxon>Cytophagales</taxon>
        <taxon>Hymenobacteraceae</taxon>
        <taxon>Hymenobacter</taxon>
    </lineage>
</organism>
<dbReference type="STRING" id="645990.SAMN00120144_0952"/>
<dbReference type="SUPFAM" id="SSF53756">
    <property type="entry name" value="UDP-Glycosyltransferase/glycogen phosphorylase"/>
    <property type="match status" value="1"/>
</dbReference>
<evidence type="ECO:0000259" key="4">
    <source>
        <dbReference type="Pfam" id="PF13439"/>
    </source>
</evidence>
<keyword evidence="1" id="KW-0328">Glycosyltransferase</keyword>
<dbReference type="Pfam" id="PF00534">
    <property type="entry name" value="Glycos_transf_1"/>
    <property type="match status" value="1"/>
</dbReference>
<dbReference type="InterPro" id="IPR001296">
    <property type="entry name" value="Glyco_trans_1"/>
</dbReference>
<dbReference type="EMBL" id="FWWW01000052">
    <property type="protein sequence ID" value="SMB89573.1"/>
    <property type="molecule type" value="Genomic_DNA"/>
</dbReference>
<name>A0A1W1V8K6_9BACT</name>
<dbReference type="PANTHER" id="PTHR12526:SF510">
    <property type="entry name" value="D-INOSITOL 3-PHOSPHATE GLYCOSYLTRANSFERASE"/>
    <property type="match status" value="1"/>
</dbReference>
<reference evidence="5 6" key="1">
    <citation type="submission" date="2017-04" db="EMBL/GenBank/DDBJ databases">
        <authorList>
            <person name="Afonso C.L."/>
            <person name="Miller P.J."/>
            <person name="Scott M.A."/>
            <person name="Spackman E."/>
            <person name="Goraichik I."/>
            <person name="Dimitrov K.M."/>
            <person name="Suarez D.L."/>
            <person name="Swayne D.E."/>
        </authorList>
    </citation>
    <scope>NUCLEOTIDE SEQUENCE [LARGE SCALE GENOMIC DNA]</scope>
    <source>
        <strain evidence="5 6">DSM 11622</strain>
    </source>
</reference>
<protein>
    <submittedName>
        <fullName evidence="5">Glycosyltransferase-like</fullName>
    </submittedName>
</protein>
<keyword evidence="2 5" id="KW-0808">Transferase</keyword>
<keyword evidence="6" id="KW-1185">Reference proteome</keyword>
<evidence type="ECO:0000313" key="6">
    <source>
        <dbReference type="Proteomes" id="UP000192266"/>
    </source>
</evidence>